<protein>
    <recommendedName>
        <fullName evidence="3">Excreted virulence factor EspC, type VII ESX diderm</fullName>
    </recommendedName>
</protein>
<organism evidence="1 2">
    <name type="scientific">Microbacterium resistens</name>
    <dbReference type="NCBI Taxonomy" id="156977"/>
    <lineage>
        <taxon>Bacteria</taxon>
        <taxon>Bacillati</taxon>
        <taxon>Actinomycetota</taxon>
        <taxon>Actinomycetes</taxon>
        <taxon>Micrococcales</taxon>
        <taxon>Microbacteriaceae</taxon>
        <taxon>Microbacterium</taxon>
    </lineage>
</organism>
<dbReference type="EMBL" id="JAVDUM010000001">
    <property type="protein sequence ID" value="MDR6865491.1"/>
    <property type="molecule type" value="Genomic_DNA"/>
</dbReference>
<comment type="caution">
    <text evidence="1">The sequence shown here is derived from an EMBL/GenBank/DDBJ whole genome shotgun (WGS) entry which is preliminary data.</text>
</comment>
<dbReference type="RefSeq" id="WP_310016493.1">
    <property type="nucleotide sequence ID" value="NZ_JAVDUM010000001.1"/>
</dbReference>
<sequence>MIAKTQQEPWGAYEATDPGFGQVRELIAELNSVVKNVGNLTVGQGWSYAPGSFDLALGRLGELTGGMVGYCEEHARVASDGWEALLSGYVADVEVE</sequence>
<gene>
    <name evidence="1" type="ORF">J2Y69_000073</name>
</gene>
<accession>A0ABU1S7C1</accession>
<keyword evidence="2" id="KW-1185">Reference proteome</keyword>
<evidence type="ECO:0008006" key="3">
    <source>
        <dbReference type="Google" id="ProtNLM"/>
    </source>
</evidence>
<reference evidence="1 2" key="1">
    <citation type="submission" date="2023-07" db="EMBL/GenBank/DDBJ databases">
        <title>Sorghum-associated microbial communities from plants grown in Nebraska, USA.</title>
        <authorList>
            <person name="Schachtman D."/>
        </authorList>
    </citation>
    <scope>NUCLEOTIDE SEQUENCE [LARGE SCALE GENOMIC DNA]</scope>
    <source>
        <strain evidence="1 2">2980</strain>
    </source>
</reference>
<evidence type="ECO:0000313" key="2">
    <source>
        <dbReference type="Proteomes" id="UP001259347"/>
    </source>
</evidence>
<dbReference type="Proteomes" id="UP001259347">
    <property type="component" value="Unassembled WGS sequence"/>
</dbReference>
<name>A0ABU1S7C1_9MICO</name>
<evidence type="ECO:0000313" key="1">
    <source>
        <dbReference type="EMBL" id="MDR6865491.1"/>
    </source>
</evidence>
<proteinExistence type="predicted"/>